<accession>A0A7W9F1Y1</accession>
<dbReference type="RefSeq" id="WP_157176043.1">
    <property type="nucleotide sequence ID" value="NZ_BMJP01000003.1"/>
</dbReference>
<gene>
    <name evidence="3" type="ORF">FHS99_002294</name>
</gene>
<dbReference type="SUPFAM" id="SSF54909">
    <property type="entry name" value="Dimeric alpha+beta barrel"/>
    <property type="match status" value="1"/>
</dbReference>
<evidence type="ECO:0000256" key="1">
    <source>
        <dbReference type="ARBA" id="ARBA00007689"/>
    </source>
</evidence>
<dbReference type="Proteomes" id="UP000546701">
    <property type="component" value="Unassembled WGS sequence"/>
</dbReference>
<feature type="domain" description="YCII-related" evidence="2">
    <location>
        <begin position="1"/>
        <end position="81"/>
    </location>
</feature>
<reference evidence="3 4" key="1">
    <citation type="submission" date="2020-08" db="EMBL/GenBank/DDBJ databases">
        <title>Genomic Encyclopedia of Type Strains, Phase IV (KMG-IV): sequencing the most valuable type-strain genomes for metagenomic binning, comparative biology and taxonomic classification.</title>
        <authorList>
            <person name="Goeker M."/>
        </authorList>
    </citation>
    <scope>NUCLEOTIDE SEQUENCE [LARGE SCALE GENOMIC DNA]</scope>
    <source>
        <strain evidence="3 4">DSM 103336</strain>
    </source>
</reference>
<dbReference type="Pfam" id="PF03795">
    <property type="entry name" value="YCII"/>
    <property type="match status" value="1"/>
</dbReference>
<comment type="similarity">
    <text evidence="1">Belongs to the YciI family.</text>
</comment>
<dbReference type="EMBL" id="JACIJR010000005">
    <property type="protein sequence ID" value="MBB5729798.1"/>
    <property type="molecule type" value="Genomic_DNA"/>
</dbReference>
<evidence type="ECO:0000313" key="4">
    <source>
        <dbReference type="Proteomes" id="UP000546701"/>
    </source>
</evidence>
<proteinExistence type="inferred from homology"/>
<comment type="caution">
    <text evidence="3">The sequence shown here is derived from an EMBL/GenBank/DDBJ whole genome shotgun (WGS) entry which is preliminary data.</text>
</comment>
<dbReference type="PANTHER" id="PTHR37828">
    <property type="entry name" value="GSR2449 PROTEIN"/>
    <property type="match status" value="1"/>
</dbReference>
<sequence>MFVLTLTYVAPLVAVDAEMDAHVAWLKQGFAAGVFVAAGRQIPRTGGIILALGERALIEELVKTDPFATAGVATYAVTEFRATMVGDGYEGLQA</sequence>
<dbReference type="AlphaFoldDB" id="A0A7W9F1Y1"/>
<dbReference type="InterPro" id="IPR005545">
    <property type="entry name" value="YCII"/>
</dbReference>
<organism evidence="3 4">
    <name type="scientific">Sphingomonas prati</name>
    <dbReference type="NCBI Taxonomy" id="1843237"/>
    <lineage>
        <taxon>Bacteria</taxon>
        <taxon>Pseudomonadati</taxon>
        <taxon>Pseudomonadota</taxon>
        <taxon>Alphaproteobacteria</taxon>
        <taxon>Sphingomonadales</taxon>
        <taxon>Sphingomonadaceae</taxon>
        <taxon>Sphingomonas</taxon>
    </lineage>
</organism>
<dbReference type="PANTHER" id="PTHR37828:SF1">
    <property type="entry name" value="YCII-RELATED DOMAIN-CONTAINING PROTEIN"/>
    <property type="match status" value="1"/>
</dbReference>
<evidence type="ECO:0000313" key="3">
    <source>
        <dbReference type="EMBL" id="MBB5729798.1"/>
    </source>
</evidence>
<name>A0A7W9F1Y1_9SPHN</name>
<protein>
    <submittedName>
        <fullName evidence="3">Uncharacterized protein YciI</fullName>
    </submittedName>
</protein>
<dbReference type="Gene3D" id="3.30.70.1060">
    <property type="entry name" value="Dimeric alpha+beta barrel"/>
    <property type="match status" value="1"/>
</dbReference>
<dbReference type="InterPro" id="IPR011008">
    <property type="entry name" value="Dimeric_a/b-barrel"/>
</dbReference>
<keyword evidence="4" id="KW-1185">Reference proteome</keyword>
<dbReference type="OrthoDB" id="9814407at2"/>
<evidence type="ECO:0000259" key="2">
    <source>
        <dbReference type="Pfam" id="PF03795"/>
    </source>
</evidence>